<feature type="transmembrane region" description="Helical" evidence="6">
    <location>
        <begin position="85"/>
        <end position="102"/>
    </location>
</feature>
<dbReference type="OrthoDB" id="9798386at2"/>
<keyword evidence="2 5" id="KW-0645">Protease</keyword>
<feature type="transmembrane region" description="Helical" evidence="6">
    <location>
        <begin position="108"/>
        <end position="128"/>
    </location>
</feature>
<evidence type="ECO:0000256" key="6">
    <source>
        <dbReference type="SAM" id="Phobius"/>
    </source>
</evidence>
<dbReference type="PRINTS" id="PR00723">
    <property type="entry name" value="SUBTILISIN"/>
</dbReference>
<keyword evidence="4 5" id="KW-0720">Serine protease</keyword>
<evidence type="ECO:0000256" key="4">
    <source>
        <dbReference type="ARBA" id="ARBA00022825"/>
    </source>
</evidence>
<feature type="active site" description="Charge relay system" evidence="5">
    <location>
        <position position="703"/>
    </location>
</feature>
<accession>A0A178MEP6</accession>
<evidence type="ECO:0000256" key="3">
    <source>
        <dbReference type="ARBA" id="ARBA00022801"/>
    </source>
</evidence>
<feature type="transmembrane region" description="Helical" evidence="6">
    <location>
        <begin position="287"/>
        <end position="310"/>
    </location>
</feature>
<dbReference type="PROSITE" id="PS51892">
    <property type="entry name" value="SUBTILASE"/>
    <property type="match status" value="1"/>
</dbReference>
<feature type="active site" description="Charge relay system" evidence="5">
    <location>
        <position position="524"/>
    </location>
</feature>
<feature type="transmembrane region" description="Helical" evidence="6">
    <location>
        <begin position="222"/>
        <end position="241"/>
    </location>
</feature>
<evidence type="ECO:0000256" key="2">
    <source>
        <dbReference type="ARBA" id="ARBA00022670"/>
    </source>
</evidence>
<evidence type="ECO:0000256" key="5">
    <source>
        <dbReference type="PROSITE-ProRule" id="PRU01240"/>
    </source>
</evidence>
<feature type="transmembrane region" description="Helical" evidence="6">
    <location>
        <begin position="194"/>
        <end position="216"/>
    </location>
</feature>
<reference evidence="8 9" key="1">
    <citation type="submission" date="2016-04" db="EMBL/GenBank/DDBJ databases">
        <title>Chloroflexus islandicus sp. nov., a thermophilic filamentous anoxygenic phototrophic bacterium from geyser Strokkur (Iceland).</title>
        <authorList>
            <person name="Gaisin V.A."/>
            <person name="Kalashnikov A.M."/>
            <person name="Sukhacheva M.V."/>
            <person name="Grouzdev D.S."/>
            <person name="Ivanov T.M."/>
            <person name="Kuznetsov B."/>
            <person name="Gorlenko V.M."/>
        </authorList>
    </citation>
    <scope>NUCLEOTIDE SEQUENCE [LARGE SCALE GENOMIC DNA]</scope>
    <source>
        <strain evidence="9">isl-2</strain>
    </source>
</reference>
<evidence type="ECO:0000259" key="7">
    <source>
        <dbReference type="Pfam" id="PF00082"/>
    </source>
</evidence>
<feature type="transmembrane region" description="Helical" evidence="6">
    <location>
        <begin position="317"/>
        <end position="335"/>
    </location>
</feature>
<proteinExistence type="inferred from homology"/>
<feature type="domain" description="Peptidase S8/S53" evidence="7">
    <location>
        <begin position="471"/>
        <end position="739"/>
    </location>
</feature>
<evidence type="ECO:0000313" key="9">
    <source>
        <dbReference type="Proteomes" id="UP000078287"/>
    </source>
</evidence>
<dbReference type="SUPFAM" id="SSF52743">
    <property type="entry name" value="Subtilisin-like"/>
    <property type="match status" value="1"/>
</dbReference>
<feature type="transmembrane region" description="Helical" evidence="6">
    <location>
        <begin position="12"/>
        <end position="34"/>
    </location>
</feature>
<protein>
    <submittedName>
        <fullName evidence="8">Peptidase S8</fullName>
    </submittedName>
</protein>
<dbReference type="GO" id="GO:0006508">
    <property type="term" value="P:proteolysis"/>
    <property type="evidence" value="ECO:0007669"/>
    <property type="project" value="UniProtKB-KW"/>
</dbReference>
<keyword evidence="6" id="KW-1133">Transmembrane helix</keyword>
<dbReference type="GO" id="GO:0004252">
    <property type="term" value="F:serine-type endopeptidase activity"/>
    <property type="evidence" value="ECO:0007669"/>
    <property type="project" value="UniProtKB-UniRule"/>
</dbReference>
<dbReference type="InterPro" id="IPR000209">
    <property type="entry name" value="Peptidase_S8/S53_dom"/>
</dbReference>
<dbReference type="CDD" id="cd07481">
    <property type="entry name" value="Peptidases_S8_BacillopeptidaseF-like"/>
    <property type="match status" value="1"/>
</dbReference>
<name>A0A178MEP6_9CHLR</name>
<feature type="active site" description="Charge relay system" evidence="5">
    <location>
        <position position="480"/>
    </location>
</feature>
<feature type="transmembrane region" description="Helical" evidence="6">
    <location>
        <begin position="54"/>
        <end position="73"/>
    </location>
</feature>
<dbReference type="InterPro" id="IPR036852">
    <property type="entry name" value="Peptidase_S8/S53_dom_sf"/>
</dbReference>
<comment type="similarity">
    <text evidence="1 5">Belongs to the peptidase S8 family.</text>
</comment>
<feature type="transmembrane region" description="Helical" evidence="6">
    <location>
        <begin position="160"/>
        <end position="182"/>
    </location>
</feature>
<dbReference type="InterPro" id="IPR033857">
    <property type="entry name" value="Bacillopeptidase_F"/>
</dbReference>
<evidence type="ECO:0000313" key="8">
    <source>
        <dbReference type="EMBL" id="OAN47231.1"/>
    </source>
</evidence>
<feature type="transmembrane region" description="Helical" evidence="6">
    <location>
        <begin position="248"/>
        <end position="267"/>
    </location>
</feature>
<dbReference type="EMBL" id="LWQS01000038">
    <property type="protein sequence ID" value="OAN47231.1"/>
    <property type="molecule type" value="Genomic_DNA"/>
</dbReference>
<dbReference type="Pfam" id="PF00082">
    <property type="entry name" value="Peptidase_S8"/>
    <property type="match status" value="1"/>
</dbReference>
<feature type="transmembrane region" description="Helical" evidence="6">
    <location>
        <begin position="135"/>
        <end position="154"/>
    </location>
</feature>
<comment type="caution">
    <text evidence="8">The sequence shown here is derived from an EMBL/GenBank/DDBJ whole genome shotgun (WGS) entry which is preliminary data.</text>
</comment>
<dbReference type="AlphaFoldDB" id="A0A178MEP6"/>
<dbReference type="STRING" id="1707952.A6A03_00355"/>
<evidence type="ECO:0000256" key="1">
    <source>
        <dbReference type="ARBA" id="ARBA00011073"/>
    </source>
</evidence>
<dbReference type="Gene3D" id="3.40.50.200">
    <property type="entry name" value="Peptidase S8/S53 domain"/>
    <property type="match status" value="1"/>
</dbReference>
<gene>
    <name evidence="8" type="ORF">A6A03_00355</name>
</gene>
<keyword evidence="6" id="KW-0812">Transmembrane</keyword>
<dbReference type="RefSeq" id="WP_066784101.1">
    <property type="nucleotide sequence ID" value="NZ_LWQS01000038.1"/>
</dbReference>
<keyword evidence="6" id="KW-0472">Membrane</keyword>
<sequence>MASFDQTAPRTGRSWGIGCLLAAVLLIALGIGAFLRLVEIGVSLFGAGGIGRVVVIWISLIGGAVAFAIWAGVGRGAVRAAALRWLAALPLPAMLAFTALIPSAESQWIALAQLGVSVLYALAVTLFVRRPVQWGWTPVAVSTGLLAGLPWLAIGAPGSWLDVAVALLQGAVVGWAGGQLLAWQPPQSWQSASVPTGVWLAEGAALGLLLLILSRALGPNSAPLLFLFAAPAGGWLWLALGRQAGLNAAAPLSASFGLFYFGLPLAFTDPDALVTLLLFSSFPEGFHLALLAAIGQALLALLVTPLALFVTDRRVHAAGAGLAAVAGLALLIGGGRAAPAGDRVFVVLREQADVSALATIADYDQRRVAVYRRLTAHAATTQADLRVALDQLGVRYTPFYLVNALEVEADLPLRLWLQSRPEVAVVMPAPHLRPLPFSPLPATGDQPPPDEPPWNVTMIGAPEAWALGARGAGIIIGQADSGVELEHPELSDAYAGRTANGVEHAYHWLDPWTGATAPYDLGGHGTHTLATALGNTVGVAPDAQWIGCVNLARNLGNAPRYLDCMQFLFAPYPPAGDPLRDGDPTRGAHVFNNSWGCPQDLEGCAPDALQPAVAALRAAGVFVVASAGNDGPACSSLNAPLAIYDDVLTVGAVDADGQLAPFSSVGPVQSDGSGRVKPDLVAPGVDILSAYPNQSYARADGTSMAGPHVAGAVALLWSANPALIGNITETERILRETARPYTAADGERCGAGNVAGAGILDVAAAVRRAISENR</sequence>
<dbReference type="Proteomes" id="UP000078287">
    <property type="component" value="Unassembled WGS sequence"/>
</dbReference>
<dbReference type="PANTHER" id="PTHR43399">
    <property type="entry name" value="SUBTILISIN-RELATED"/>
    <property type="match status" value="1"/>
</dbReference>
<organism evidence="8 9">
    <name type="scientific">Chloroflexus islandicus</name>
    <dbReference type="NCBI Taxonomy" id="1707952"/>
    <lineage>
        <taxon>Bacteria</taxon>
        <taxon>Bacillati</taxon>
        <taxon>Chloroflexota</taxon>
        <taxon>Chloroflexia</taxon>
        <taxon>Chloroflexales</taxon>
        <taxon>Chloroflexineae</taxon>
        <taxon>Chloroflexaceae</taxon>
        <taxon>Chloroflexus</taxon>
    </lineage>
</organism>
<dbReference type="InterPro" id="IPR051048">
    <property type="entry name" value="Peptidase_S8/S53_subtilisin"/>
</dbReference>
<keyword evidence="3 5" id="KW-0378">Hydrolase</keyword>
<dbReference type="InterPro" id="IPR015500">
    <property type="entry name" value="Peptidase_S8_subtilisin-rel"/>
</dbReference>
<dbReference type="PANTHER" id="PTHR43399:SF4">
    <property type="entry name" value="CELL WALL-ASSOCIATED PROTEASE"/>
    <property type="match status" value="1"/>
</dbReference>
<dbReference type="InterPro" id="IPR023828">
    <property type="entry name" value="Peptidase_S8_Ser-AS"/>
</dbReference>
<dbReference type="PROSITE" id="PS00138">
    <property type="entry name" value="SUBTILASE_SER"/>
    <property type="match status" value="1"/>
</dbReference>
<keyword evidence="9" id="KW-1185">Reference proteome</keyword>